<keyword evidence="4 6" id="KW-1133">Transmembrane helix</keyword>
<dbReference type="InterPro" id="IPR005829">
    <property type="entry name" value="Sugar_transporter_CS"/>
</dbReference>
<dbReference type="GO" id="GO:0022857">
    <property type="term" value="F:transmembrane transporter activity"/>
    <property type="evidence" value="ECO:0007669"/>
    <property type="project" value="InterPro"/>
</dbReference>
<dbReference type="Pfam" id="PF07690">
    <property type="entry name" value="MFS_1"/>
    <property type="match status" value="1"/>
</dbReference>
<dbReference type="AlphaFoldDB" id="A0A5Q2MYE1"/>
<evidence type="ECO:0000256" key="4">
    <source>
        <dbReference type="ARBA" id="ARBA00022989"/>
    </source>
</evidence>
<keyword evidence="9" id="KW-1185">Reference proteome</keyword>
<organism evidence="8 9">
    <name type="scientific">Heliorestis convoluta</name>
    <dbReference type="NCBI Taxonomy" id="356322"/>
    <lineage>
        <taxon>Bacteria</taxon>
        <taxon>Bacillati</taxon>
        <taxon>Bacillota</taxon>
        <taxon>Clostridia</taxon>
        <taxon>Eubacteriales</taxon>
        <taxon>Heliobacteriaceae</taxon>
        <taxon>Heliorestis</taxon>
    </lineage>
</organism>
<dbReference type="InterPro" id="IPR020846">
    <property type="entry name" value="MFS_dom"/>
</dbReference>
<feature type="transmembrane region" description="Helical" evidence="6">
    <location>
        <begin position="220"/>
        <end position="245"/>
    </location>
</feature>
<dbReference type="PROSITE" id="PS00217">
    <property type="entry name" value="SUGAR_TRANSPORT_2"/>
    <property type="match status" value="1"/>
</dbReference>
<evidence type="ECO:0000256" key="2">
    <source>
        <dbReference type="ARBA" id="ARBA00022448"/>
    </source>
</evidence>
<evidence type="ECO:0000256" key="5">
    <source>
        <dbReference type="ARBA" id="ARBA00023136"/>
    </source>
</evidence>
<evidence type="ECO:0000313" key="8">
    <source>
        <dbReference type="EMBL" id="QGG46369.1"/>
    </source>
</evidence>
<evidence type="ECO:0000313" key="9">
    <source>
        <dbReference type="Proteomes" id="UP000366051"/>
    </source>
</evidence>
<dbReference type="EMBL" id="CP045875">
    <property type="protein sequence ID" value="QGG46369.1"/>
    <property type="molecule type" value="Genomic_DNA"/>
</dbReference>
<evidence type="ECO:0000256" key="6">
    <source>
        <dbReference type="SAM" id="Phobius"/>
    </source>
</evidence>
<dbReference type="GO" id="GO:0005886">
    <property type="term" value="C:plasma membrane"/>
    <property type="evidence" value="ECO:0007669"/>
    <property type="project" value="UniProtKB-SubCell"/>
</dbReference>
<gene>
    <name evidence="8" type="ORF">FTV88_0190</name>
</gene>
<dbReference type="InterPro" id="IPR052714">
    <property type="entry name" value="MFS_Exporter"/>
</dbReference>
<dbReference type="PROSITE" id="PS50850">
    <property type="entry name" value="MFS"/>
    <property type="match status" value="1"/>
</dbReference>
<feature type="transmembrane region" description="Helical" evidence="6">
    <location>
        <begin position="23"/>
        <end position="46"/>
    </location>
</feature>
<feature type="transmembrane region" description="Helical" evidence="6">
    <location>
        <begin position="146"/>
        <end position="169"/>
    </location>
</feature>
<dbReference type="PANTHER" id="PTHR23531">
    <property type="entry name" value="QUINOLENE RESISTANCE PROTEIN NORA"/>
    <property type="match status" value="1"/>
</dbReference>
<dbReference type="PANTHER" id="PTHR23531:SF1">
    <property type="entry name" value="QUINOLENE RESISTANCE PROTEIN NORA"/>
    <property type="match status" value="1"/>
</dbReference>
<dbReference type="Gene3D" id="1.20.1250.20">
    <property type="entry name" value="MFS general substrate transporter like domains"/>
    <property type="match status" value="1"/>
</dbReference>
<feature type="transmembrane region" description="Helical" evidence="6">
    <location>
        <begin position="368"/>
        <end position="387"/>
    </location>
</feature>
<keyword evidence="5 6" id="KW-0472">Membrane</keyword>
<feature type="transmembrane region" description="Helical" evidence="6">
    <location>
        <begin position="175"/>
        <end position="195"/>
    </location>
</feature>
<proteinExistence type="predicted"/>
<evidence type="ECO:0000256" key="3">
    <source>
        <dbReference type="ARBA" id="ARBA00022692"/>
    </source>
</evidence>
<dbReference type="SUPFAM" id="SSF103473">
    <property type="entry name" value="MFS general substrate transporter"/>
    <property type="match status" value="1"/>
</dbReference>
<dbReference type="InterPro" id="IPR011701">
    <property type="entry name" value="MFS"/>
</dbReference>
<dbReference type="KEGG" id="hcv:FTV88_0190"/>
<name>A0A5Q2MYE1_9FIRM</name>
<feature type="transmembrane region" description="Helical" evidence="6">
    <location>
        <begin position="251"/>
        <end position="271"/>
    </location>
</feature>
<comment type="subcellular location">
    <subcellularLocation>
        <location evidence="1">Cell membrane</location>
        <topology evidence="1">Multi-pass membrane protein</topology>
    </subcellularLocation>
</comment>
<feature type="transmembrane region" description="Helical" evidence="6">
    <location>
        <begin position="342"/>
        <end position="362"/>
    </location>
</feature>
<protein>
    <submittedName>
        <fullName evidence="8">Major facilitator superfamily protein</fullName>
    </submittedName>
</protein>
<feature type="transmembrane region" description="Helical" evidence="6">
    <location>
        <begin position="112"/>
        <end position="134"/>
    </location>
</feature>
<keyword evidence="3 6" id="KW-0812">Transmembrane</keyword>
<feature type="transmembrane region" description="Helical" evidence="6">
    <location>
        <begin position="307"/>
        <end position="330"/>
    </location>
</feature>
<evidence type="ECO:0000259" key="7">
    <source>
        <dbReference type="PROSITE" id="PS50850"/>
    </source>
</evidence>
<feature type="transmembrane region" description="Helical" evidence="6">
    <location>
        <begin position="58"/>
        <end position="76"/>
    </location>
</feature>
<dbReference type="InterPro" id="IPR036259">
    <property type="entry name" value="MFS_trans_sf"/>
</dbReference>
<reference evidence="9" key="1">
    <citation type="submission" date="2019-11" db="EMBL/GenBank/DDBJ databases">
        <title>Genome sequence of Heliorestis convoluta strain HH, an alkaliphilic and minimalistic phototrophic bacterium from a soda lake in Egypt.</title>
        <authorList>
            <person name="Dewey E.D."/>
            <person name="Stokes L.M."/>
            <person name="Burchell B.M."/>
            <person name="Shaffer K.N."/>
            <person name="Huntington A.M."/>
            <person name="Baker J.M."/>
            <person name="Nadendla S."/>
            <person name="Giglio M.G."/>
            <person name="Touchman J.W."/>
            <person name="Blankenship R.E."/>
            <person name="Madigan M.T."/>
            <person name="Sattley W.M."/>
        </authorList>
    </citation>
    <scope>NUCLEOTIDE SEQUENCE [LARGE SCALE GENOMIC DNA]</scope>
    <source>
        <strain evidence="9">HH</strain>
    </source>
</reference>
<evidence type="ECO:0000256" key="1">
    <source>
        <dbReference type="ARBA" id="ARBA00004651"/>
    </source>
</evidence>
<accession>A0A5Q2MYE1</accession>
<keyword evidence="2" id="KW-0813">Transport</keyword>
<feature type="domain" description="Major facilitator superfamily (MFS) profile" evidence="7">
    <location>
        <begin position="22"/>
        <end position="394"/>
    </location>
</feature>
<feature type="transmembrane region" description="Helical" evidence="6">
    <location>
        <begin position="88"/>
        <end position="106"/>
    </location>
</feature>
<dbReference type="Proteomes" id="UP000366051">
    <property type="component" value="Chromosome"/>
</dbReference>
<feature type="transmembrane region" description="Helical" evidence="6">
    <location>
        <begin position="283"/>
        <end position="301"/>
    </location>
</feature>
<sequence length="396" mass="42793">MGEVMIGSKASKPVQERLWSKHFTLLVLATTLFTGTYYLLLSVLPLHMANLGASKVEIGFLMALFFVTSLFLRIYAGYLGDRRGRKGLLWSCVLLTLLAPLLLFFPSLSMVALAQLIFGYTIGAFTVLVIALVTDNVSSSQVGQAIGVHSISLVLAKGMAPALGLLIFFRFEGLSLLLVMSFSLALVTALILPFLKEKTVSRGGATAAPIPFRQTLRSPYVLIPGLTLFTITFTNGAIVTMLPLFALQQAIPSFELFFVFNTVAVVVIRLFTGLLERFSSYQLIVFSLLVVAVAMVALAFASSLPYLLLVATLYGLGFGAMYPALTALVIEKTPAATRGSAMGVYTSFFDVGVSAGALWAGLSQFLGFQLMYLSSALLPLIGLLLFIQMKRRTSRA</sequence>